<keyword evidence="3" id="KW-1185">Reference proteome</keyword>
<dbReference type="VEuPathDB" id="TriTrypDB:TM35_000261070"/>
<organism evidence="2 3">
    <name type="scientific">Trypanosoma theileri</name>
    <dbReference type="NCBI Taxonomy" id="67003"/>
    <lineage>
        <taxon>Eukaryota</taxon>
        <taxon>Discoba</taxon>
        <taxon>Euglenozoa</taxon>
        <taxon>Kinetoplastea</taxon>
        <taxon>Metakinetoplastina</taxon>
        <taxon>Trypanosomatida</taxon>
        <taxon>Trypanosomatidae</taxon>
        <taxon>Trypanosoma</taxon>
    </lineage>
</organism>
<feature type="transmembrane region" description="Helical" evidence="1">
    <location>
        <begin position="19"/>
        <end position="38"/>
    </location>
</feature>
<sequence>MHFQISTATGVAYCVSRTYFHPLLFLTALLCLIHLLVYTPHSALCQDAGTANSTVKLLMLNVTDHFWFKSLGASLYAGFNASLWSRNFTVADGIRVEILARETTVEDAGDTVDSAL</sequence>
<proteinExistence type="predicted"/>
<keyword evidence="1" id="KW-0472">Membrane</keyword>
<evidence type="ECO:0000313" key="3">
    <source>
        <dbReference type="Proteomes" id="UP000192257"/>
    </source>
</evidence>
<accession>A0A1X0NPM7</accession>
<evidence type="ECO:0000256" key="1">
    <source>
        <dbReference type="SAM" id="Phobius"/>
    </source>
</evidence>
<dbReference type="GeneID" id="39987624"/>
<reference evidence="2 3" key="1">
    <citation type="submission" date="2017-03" db="EMBL/GenBank/DDBJ databases">
        <title>An alternative strategy for trypanosome survival in the mammalian bloodstream revealed through genome and transcriptome analysis of the ubiquitous bovine parasite Trypanosoma (Megatrypanum) theileri.</title>
        <authorList>
            <person name="Kelly S."/>
            <person name="Ivens A."/>
            <person name="Mott A."/>
            <person name="O'Neill E."/>
            <person name="Emms D."/>
            <person name="Macleod O."/>
            <person name="Voorheis P."/>
            <person name="Matthews J."/>
            <person name="Matthews K."/>
            <person name="Carrington M."/>
        </authorList>
    </citation>
    <scope>NUCLEOTIDE SEQUENCE [LARGE SCALE GENOMIC DNA]</scope>
    <source>
        <strain evidence="2">Edinburgh</strain>
    </source>
</reference>
<protein>
    <submittedName>
        <fullName evidence="2">Uncharacterized protein</fullName>
    </submittedName>
</protein>
<dbReference type="RefSeq" id="XP_028880721.1">
    <property type="nucleotide sequence ID" value="XM_029027844.1"/>
</dbReference>
<keyword evidence="1" id="KW-1133">Transmembrane helix</keyword>
<dbReference type="EMBL" id="NBCO01000026">
    <property type="protein sequence ID" value="ORC86655.1"/>
    <property type="molecule type" value="Genomic_DNA"/>
</dbReference>
<dbReference type="AlphaFoldDB" id="A0A1X0NPM7"/>
<name>A0A1X0NPM7_9TRYP</name>
<evidence type="ECO:0000313" key="2">
    <source>
        <dbReference type="EMBL" id="ORC86655.1"/>
    </source>
</evidence>
<dbReference type="Proteomes" id="UP000192257">
    <property type="component" value="Unassembled WGS sequence"/>
</dbReference>
<feature type="non-terminal residue" evidence="2">
    <location>
        <position position="116"/>
    </location>
</feature>
<keyword evidence="1" id="KW-0812">Transmembrane</keyword>
<comment type="caution">
    <text evidence="2">The sequence shown here is derived from an EMBL/GenBank/DDBJ whole genome shotgun (WGS) entry which is preliminary data.</text>
</comment>
<gene>
    <name evidence="2" type="ORF">TM35_000261070</name>
</gene>